<keyword evidence="1" id="KW-0479">Metal-binding</keyword>
<dbReference type="GO" id="GO:0046872">
    <property type="term" value="F:metal ion binding"/>
    <property type="evidence" value="ECO:0007669"/>
    <property type="project" value="UniProtKB-KW"/>
</dbReference>
<dbReference type="GO" id="GO:0030976">
    <property type="term" value="F:thiamine pyrophosphate binding"/>
    <property type="evidence" value="ECO:0007669"/>
    <property type="project" value="InterPro"/>
</dbReference>
<reference evidence="3" key="1">
    <citation type="submission" date="2019-08" db="EMBL/GenBank/DDBJ databases">
        <authorList>
            <person name="Kucharzyk K."/>
            <person name="Murdoch R.W."/>
            <person name="Higgins S."/>
            <person name="Loffler F."/>
        </authorList>
    </citation>
    <scope>NUCLEOTIDE SEQUENCE</scope>
</reference>
<dbReference type="InterPro" id="IPR029061">
    <property type="entry name" value="THDP-binding"/>
</dbReference>
<proteinExistence type="predicted"/>
<comment type="caution">
    <text evidence="3">The sequence shown here is derived from an EMBL/GenBank/DDBJ whole genome shotgun (WGS) entry which is preliminary data.</text>
</comment>
<evidence type="ECO:0000256" key="1">
    <source>
        <dbReference type="ARBA" id="ARBA00022723"/>
    </source>
</evidence>
<accession>A0A645CQZ5</accession>
<evidence type="ECO:0000259" key="2">
    <source>
        <dbReference type="PROSITE" id="PS51379"/>
    </source>
</evidence>
<dbReference type="PROSITE" id="PS51379">
    <property type="entry name" value="4FE4S_FER_2"/>
    <property type="match status" value="2"/>
</dbReference>
<dbReference type="PROSITE" id="PS00198">
    <property type="entry name" value="4FE4S_FER_1"/>
    <property type="match status" value="1"/>
</dbReference>
<organism evidence="3">
    <name type="scientific">bioreactor metagenome</name>
    <dbReference type="NCBI Taxonomy" id="1076179"/>
    <lineage>
        <taxon>unclassified sequences</taxon>
        <taxon>metagenomes</taxon>
        <taxon>ecological metagenomes</taxon>
    </lineage>
</organism>
<dbReference type="InterPro" id="IPR045025">
    <property type="entry name" value="HACL1-like"/>
</dbReference>
<dbReference type="Pfam" id="PF02775">
    <property type="entry name" value="TPP_enzyme_C"/>
    <property type="match status" value="1"/>
</dbReference>
<dbReference type="Gene3D" id="3.40.50.970">
    <property type="match status" value="1"/>
</dbReference>
<feature type="domain" description="4Fe-4S ferredoxin-type" evidence="2">
    <location>
        <begin position="282"/>
        <end position="304"/>
    </location>
</feature>
<feature type="domain" description="4Fe-4S ferredoxin-type" evidence="2">
    <location>
        <begin position="311"/>
        <end position="340"/>
    </location>
</feature>
<dbReference type="Pfam" id="PF14697">
    <property type="entry name" value="Fer4_21"/>
    <property type="match status" value="1"/>
</dbReference>
<dbReference type="AlphaFoldDB" id="A0A645CQZ5"/>
<dbReference type="CDD" id="cd02008">
    <property type="entry name" value="TPP_IOR_alpha"/>
    <property type="match status" value="1"/>
</dbReference>
<dbReference type="PANTHER" id="PTHR43710:SF6">
    <property type="entry name" value="INDOLEPYRUVATE OXIDOREDUCTASE SUBUNIT IORA"/>
    <property type="match status" value="1"/>
</dbReference>
<name>A0A645CQZ5_9ZZZZ</name>
<gene>
    <name evidence="3" type="primary">rsxB_93</name>
    <name evidence="3" type="ORF">SDC9_126376</name>
</gene>
<dbReference type="InterPro" id="IPR017900">
    <property type="entry name" value="4Fe4S_Fe_S_CS"/>
</dbReference>
<dbReference type="PANTHER" id="PTHR43710">
    <property type="entry name" value="2-HYDROXYACYL-COA LYASE"/>
    <property type="match status" value="1"/>
</dbReference>
<dbReference type="SUPFAM" id="SSF52518">
    <property type="entry name" value="Thiamin diphosphate-binding fold (THDP-binding)"/>
    <property type="match status" value="1"/>
</dbReference>
<dbReference type="Gene3D" id="3.30.70.20">
    <property type="match status" value="1"/>
</dbReference>
<dbReference type="GO" id="GO:0003824">
    <property type="term" value="F:catalytic activity"/>
    <property type="evidence" value="ECO:0007669"/>
    <property type="project" value="InterPro"/>
</dbReference>
<evidence type="ECO:0000313" key="3">
    <source>
        <dbReference type="EMBL" id="MPM79343.1"/>
    </source>
</evidence>
<dbReference type="EMBL" id="VSSQ01029278">
    <property type="protein sequence ID" value="MPM79343.1"/>
    <property type="molecule type" value="Genomic_DNA"/>
</dbReference>
<sequence>MKGVKKVIVFEELDYVIEDELLKMRTNLPQKIEIFGKHSKDVPYAGELSCASVKNILSKLLNPEPVKTEKFPEAPFIPKRPPVLCAGCPHRASFYAVKRAMKGKNAVFCGDIGCYTLGNAMPLDMVDTCLCMGASVTVAQGLFHAESFFGDTAENSSEKLKNSSRKYFSFIGDSTFFASGITGLVNAAFNGADITVIVLDNSTTAMTGHQVHPGIGRTVMNAPAPKLSIEDISRACGAGFVEVCDPFDYDAASDAVKRAADYIGLSVLIFRSPCIALEKQKKKYTVDSDKCIGCGRCVKELGCPAIFIADKKAKIDAITCTGCALCSNVCPVNAITIANANEVKANG</sequence>
<dbReference type="InterPro" id="IPR017896">
    <property type="entry name" value="4Fe4S_Fe-S-bd"/>
</dbReference>
<protein>
    <submittedName>
        <fullName evidence="3">Electron transport complex subunit RsxB</fullName>
    </submittedName>
</protein>
<dbReference type="InterPro" id="IPR011766">
    <property type="entry name" value="TPP_enzyme_TPP-bd"/>
</dbReference>